<dbReference type="Proteomes" id="UP000006265">
    <property type="component" value="Unassembled WGS sequence"/>
</dbReference>
<evidence type="ECO:0000313" key="3">
    <source>
        <dbReference type="EMBL" id="EKF25710.1"/>
    </source>
</evidence>
<dbReference type="EMBL" id="AMRA01000010">
    <property type="protein sequence ID" value="EKF25710.1"/>
    <property type="molecule type" value="Genomic_DNA"/>
</dbReference>
<accession>K5BD71</accession>
<evidence type="ECO:0000256" key="1">
    <source>
        <dbReference type="SAM" id="MobiDB-lite"/>
    </source>
</evidence>
<feature type="signal peptide" evidence="2">
    <location>
        <begin position="1"/>
        <end position="26"/>
    </location>
</feature>
<reference evidence="3 4" key="1">
    <citation type="journal article" date="2012" name="J. Bacteriol.">
        <title>Genome sequence of Mycobacterium hassiacum DSM 44199, a rare source of heat-stable mycobacterial proteins.</title>
        <authorList>
            <person name="Tiago I."/>
            <person name="Maranha A."/>
            <person name="Mendes V."/>
            <person name="Alarico S."/>
            <person name="Moynihan P.J."/>
            <person name="Clarke A.J."/>
            <person name="Macedo-Ribeiro S."/>
            <person name="Pereira P.J."/>
            <person name="Empadinhas N."/>
        </authorList>
    </citation>
    <scope>NUCLEOTIDE SEQUENCE [LARGE SCALE GENOMIC DNA]</scope>
    <source>
        <strain evidence="4">DSM 44199 / CIP 105218 / JCM 12690 / 3849</strain>
    </source>
</reference>
<dbReference type="OrthoDB" id="4629248at2"/>
<gene>
    <name evidence="3" type="ORF">C731_0413</name>
</gene>
<organism evidence="3 4">
    <name type="scientific">Mycolicibacterium hassiacum (strain DSM 44199 / CIP 105218 / JCM 12690 / 3849)</name>
    <name type="common">Mycobacterium hassiacum</name>
    <dbReference type="NCBI Taxonomy" id="1122247"/>
    <lineage>
        <taxon>Bacteria</taxon>
        <taxon>Bacillati</taxon>
        <taxon>Actinomycetota</taxon>
        <taxon>Actinomycetes</taxon>
        <taxon>Mycobacteriales</taxon>
        <taxon>Mycobacteriaceae</taxon>
        <taxon>Mycolicibacterium</taxon>
    </lineage>
</organism>
<dbReference type="STRING" id="1122247.GCA_000379865_00567"/>
<feature type="compositionally biased region" description="Low complexity" evidence="1">
    <location>
        <begin position="132"/>
        <end position="147"/>
    </location>
</feature>
<keyword evidence="4" id="KW-1185">Reference proteome</keyword>
<evidence type="ECO:0000256" key="2">
    <source>
        <dbReference type="SAM" id="SignalP"/>
    </source>
</evidence>
<feature type="region of interest" description="Disordered" evidence="1">
    <location>
        <begin position="126"/>
        <end position="163"/>
    </location>
</feature>
<sequence>MREIGLVVLIAEAAAGLLLAAPTVQAAPTSDDRGYVDSTARCAAPNKPVLFGSTANSRVAVCETPRGGLEYRGVRIRDGARLIVTATRAGDGTFVAKHDGVTYTVDQDALLIEAGGRVLRTEKMLDVHRPGSTESATAAPTTSASPTTPLPPPLPAESGYRPR</sequence>
<proteinExistence type="predicted"/>
<protein>
    <submittedName>
        <fullName evidence="3">Uncharacterized protein</fullName>
    </submittedName>
</protein>
<dbReference type="RefSeq" id="WP_005623953.1">
    <property type="nucleotide sequence ID" value="NZ_AMRA01000010.1"/>
</dbReference>
<name>K5BD71_MYCHD</name>
<evidence type="ECO:0000313" key="4">
    <source>
        <dbReference type="Proteomes" id="UP000006265"/>
    </source>
</evidence>
<dbReference type="PATRIC" id="fig|1122247.3.peg.393"/>
<comment type="caution">
    <text evidence="3">The sequence shown here is derived from an EMBL/GenBank/DDBJ whole genome shotgun (WGS) entry which is preliminary data.</text>
</comment>
<dbReference type="eggNOG" id="COG0515">
    <property type="taxonomic scope" value="Bacteria"/>
</dbReference>
<dbReference type="AlphaFoldDB" id="K5BD71"/>
<keyword evidence="2" id="KW-0732">Signal</keyword>
<feature type="chain" id="PRO_5043680046" evidence="2">
    <location>
        <begin position="27"/>
        <end position="163"/>
    </location>
</feature>